<dbReference type="PROSITE" id="PS50089">
    <property type="entry name" value="ZF_RING_2"/>
    <property type="match status" value="1"/>
</dbReference>
<dbReference type="InterPro" id="IPR044600">
    <property type="entry name" value="ATL1/ATL16-like"/>
</dbReference>
<evidence type="ECO:0000256" key="5">
    <source>
        <dbReference type="ARBA" id="ARBA00022679"/>
    </source>
</evidence>
<reference evidence="17" key="1">
    <citation type="submission" date="2023-05" db="EMBL/GenBank/DDBJ databases">
        <title>Nepenthes gracilis genome sequencing.</title>
        <authorList>
            <person name="Fukushima K."/>
        </authorList>
    </citation>
    <scope>NUCLEOTIDE SEQUENCE</scope>
    <source>
        <strain evidence="17">SING2019-196</strain>
    </source>
</reference>
<dbReference type="GO" id="GO:0061630">
    <property type="term" value="F:ubiquitin protein ligase activity"/>
    <property type="evidence" value="ECO:0007669"/>
    <property type="project" value="UniProtKB-EC"/>
</dbReference>
<dbReference type="FunFam" id="3.30.40.10:FF:000187">
    <property type="entry name" value="E3 ubiquitin-protein ligase ATL6"/>
    <property type="match status" value="1"/>
</dbReference>
<comment type="subcellular location">
    <subcellularLocation>
        <location evidence="2">Membrane</location>
        <topology evidence="2">Single-pass membrane protein</topology>
    </subcellularLocation>
</comment>
<evidence type="ECO:0000256" key="15">
    <source>
        <dbReference type="SAM" id="Phobius"/>
    </source>
</evidence>
<keyword evidence="10" id="KW-0862">Zinc</keyword>
<evidence type="ECO:0000313" key="18">
    <source>
        <dbReference type="Proteomes" id="UP001279734"/>
    </source>
</evidence>
<keyword evidence="12 15" id="KW-0472">Membrane</keyword>
<dbReference type="SMART" id="SM00184">
    <property type="entry name" value="RING"/>
    <property type="match status" value="1"/>
</dbReference>
<evidence type="ECO:0000256" key="4">
    <source>
        <dbReference type="ARBA" id="ARBA00012483"/>
    </source>
</evidence>
<evidence type="ECO:0000256" key="2">
    <source>
        <dbReference type="ARBA" id="ARBA00004167"/>
    </source>
</evidence>
<dbReference type="EMBL" id="BSYO01000008">
    <property type="protein sequence ID" value="GMH08527.1"/>
    <property type="molecule type" value="Genomic_DNA"/>
</dbReference>
<dbReference type="GO" id="GO:0008270">
    <property type="term" value="F:zinc ion binding"/>
    <property type="evidence" value="ECO:0007669"/>
    <property type="project" value="UniProtKB-KW"/>
</dbReference>
<dbReference type="Pfam" id="PF13639">
    <property type="entry name" value="zf-RING_2"/>
    <property type="match status" value="1"/>
</dbReference>
<dbReference type="GO" id="GO:0016567">
    <property type="term" value="P:protein ubiquitination"/>
    <property type="evidence" value="ECO:0007669"/>
    <property type="project" value="InterPro"/>
</dbReference>
<evidence type="ECO:0000256" key="12">
    <source>
        <dbReference type="ARBA" id="ARBA00023136"/>
    </source>
</evidence>
<proteinExistence type="inferred from homology"/>
<keyword evidence="18" id="KW-1185">Reference proteome</keyword>
<accession>A0AAD3SCH6</accession>
<organism evidence="17 18">
    <name type="scientific">Nepenthes gracilis</name>
    <name type="common">Slender pitcher plant</name>
    <dbReference type="NCBI Taxonomy" id="150966"/>
    <lineage>
        <taxon>Eukaryota</taxon>
        <taxon>Viridiplantae</taxon>
        <taxon>Streptophyta</taxon>
        <taxon>Embryophyta</taxon>
        <taxon>Tracheophyta</taxon>
        <taxon>Spermatophyta</taxon>
        <taxon>Magnoliopsida</taxon>
        <taxon>eudicotyledons</taxon>
        <taxon>Gunneridae</taxon>
        <taxon>Pentapetalae</taxon>
        <taxon>Caryophyllales</taxon>
        <taxon>Nepenthaceae</taxon>
        <taxon>Nepenthes</taxon>
    </lineage>
</organism>
<evidence type="ECO:0000256" key="9">
    <source>
        <dbReference type="ARBA" id="ARBA00022786"/>
    </source>
</evidence>
<dbReference type="Gene3D" id="3.30.40.10">
    <property type="entry name" value="Zinc/RING finger domain, C3HC4 (zinc finger)"/>
    <property type="match status" value="1"/>
</dbReference>
<name>A0AAD3SCH6_NEPGR</name>
<evidence type="ECO:0000256" key="10">
    <source>
        <dbReference type="ARBA" id="ARBA00022833"/>
    </source>
</evidence>
<dbReference type="InterPro" id="IPR001841">
    <property type="entry name" value="Znf_RING"/>
</dbReference>
<comment type="pathway">
    <text evidence="3">Protein modification; protein ubiquitination.</text>
</comment>
<evidence type="ECO:0000256" key="13">
    <source>
        <dbReference type="ARBA" id="ARBA00024209"/>
    </source>
</evidence>
<evidence type="ECO:0000313" key="17">
    <source>
        <dbReference type="EMBL" id="GMH08527.1"/>
    </source>
</evidence>
<keyword evidence="8 14" id="KW-0863">Zinc-finger</keyword>
<evidence type="ECO:0000256" key="6">
    <source>
        <dbReference type="ARBA" id="ARBA00022692"/>
    </source>
</evidence>
<evidence type="ECO:0000259" key="16">
    <source>
        <dbReference type="PROSITE" id="PS50089"/>
    </source>
</evidence>
<comment type="similarity">
    <text evidence="13">Belongs to the RING-type zinc finger family. ATL subfamily.</text>
</comment>
<dbReference type="InterPro" id="IPR013083">
    <property type="entry name" value="Znf_RING/FYVE/PHD"/>
</dbReference>
<gene>
    <name evidence="17" type="ORF">Nepgr_010367</name>
</gene>
<evidence type="ECO:0000256" key="8">
    <source>
        <dbReference type="ARBA" id="ARBA00022771"/>
    </source>
</evidence>
<dbReference type="PANTHER" id="PTHR46913">
    <property type="entry name" value="RING-H2 FINGER PROTEIN ATL16"/>
    <property type="match status" value="1"/>
</dbReference>
<protein>
    <recommendedName>
        <fullName evidence="4">RING-type E3 ubiquitin transferase</fullName>
        <ecNumber evidence="4">2.3.2.27</ecNumber>
    </recommendedName>
</protein>
<evidence type="ECO:0000256" key="11">
    <source>
        <dbReference type="ARBA" id="ARBA00022989"/>
    </source>
</evidence>
<keyword evidence="7" id="KW-0479">Metal-binding</keyword>
<evidence type="ECO:0000256" key="1">
    <source>
        <dbReference type="ARBA" id="ARBA00000900"/>
    </source>
</evidence>
<evidence type="ECO:0000256" key="14">
    <source>
        <dbReference type="PROSITE-ProRule" id="PRU00175"/>
    </source>
</evidence>
<dbReference type="SUPFAM" id="SSF57850">
    <property type="entry name" value="RING/U-box"/>
    <property type="match status" value="1"/>
</dbReference>
<keyword evidence="9" id="KW-0833">Ubl conjugation pathway</keyword>
<sequence length="315" mass="35342">MDSMTNNYVHLLSPPPTQPSSIFHFPSQNSAGGTNFPVIIIAIIGILATAFLLFSYYVFVIKCCLNWHRIDLLRRFFSRRPGLDDPSVLYPPAVAVPSRGLEESVIRSIPTIRFRHEAKASERGQESYYECAVCLGEFKEGDKLRVIPNCCHAFHIDCIDVWLQTSANCPLCRSSISSSTLRAIDQTIAPIPAHLVPNTDNFRGSDEDYVVIELQGSCLDEPRLVRRQERLDSGHLSRNSITSSPWEGEQKLQQKLGDECIDIRGKDGHPRIQTIRRSISMDSLEDQQPSLQIQEILQQSTQVRAVSASEGCSSR</sequence>
<evidence type="ECO:0000256" key="3">
    <source>
        <dbReference type="ARBA" id="ARBA00004906"/>
    </source>
</evidence>
<feature type="domain" description="RING-type" evidence="16">
    <location>
        <begin position="131"/>
        <end position="173"/>
    </location>
</feature>
<comment type="caution">
    <text evidence="17">The sequence shown here is derived from an EMBL/GenBank/DDBJ whole genome shotgun (WGS) entry which is preliminary data.</text>
</comment>
<keyword evidence="5" id="KW-0808">Transferase</keyword>
<dbReference type="PANTHER" id="PTHR46913:SF1">
    <property type="entry name" value="RING-H2 FINGER PROTEIN ATL16"/>
    <property type="match status" value="1"/>
</dbReference>
<comment type="catalytic activity">
    <reaction evidence="1">
        <text>S-ubiquitinyl-[E2 ubiquitin-conjugating enzyme]-L-cysteine + [acceptor protein]-L-lysine = [E2 ubiquitin-conjugating enzyme]-L-cysteine + N(6)-ubiquitinyl-[acceptor protein]-L-lysine.</text>
        <dbReference type="EC" id="2.3.2.27"/>
    </reaction>
</comment>
<dbReference type="Proteomes" id="UP001279734">
    <property type="component" value="Unassembled WGS sequence"/>
</dbReference>
<feature type="transmembrane region" description="Helical" evidence="15">
    <location>
        <begin position="36"/>
        <end position="59"/>
    </location>
</feature>
<dbReference type="EC" id="2.3.2.27" evidence="4"/>
<dbReference type="AlphaFoldDB" id="A0AAD3SCH6"/>
<evidence type="ECO:0000256" key="7">
    <source>
        <dbReference type="ARBA" id="ARBA00022723"/>
    </source>
</evidence>
<dbReference type="CDD" id="cd16461">
    <property type="entry name" value="RING-H2_EL5-like"/>
    <property type="match status" value="1"/>
</dbReference>
<dbReference type="GO" id="GO:0016020">
    <property type="term" value="C:membrane"/>
    <property type="evidence" value="ECO:0007669"/>
    <property type="project" value="UniProtKB-SubCell"/>
</dbReference>
<keyword evidence="11 15" id="KW-1133">Transmembrane helix</keyword>
<keyword evidence="6 15" id="KW-0812">Transmembrane</keyword>